<evidence type="ECO:0000313" key="6">
    <source>
        <dbReference type="EMBL" id="KAK3884420.1"/>
    </source>
</evidence>
<comment type="caution">
    <text evidence="6">The sequence shown here is derived from an EMBL/GenBank/DDBJ whole genome shotgun (WGS) entry which is preliminary data.</text>
</comment>
<dbReference type="GO" id="GO:0005634">
    <property type="term" value="C:nucleus"/>
    <property type="evidence" value="ECO:0007669"/>
    <property type="project" value="InterPro"/>
</dbReference>
<proteinExistence type="predicted"/>
<sequence length="610" mass="67838">MSRTNATVMHKELLRNHRDTDAPLKMELVNFKSTKLTDLSVKPKLKRKAIKRKLRLTKKEKSSACHSKWLAIPTEIRLTEVPKIIERPTDAVEMPAVLLNGKNVVIKQEEDVKFEVDEEGVRNNSNLYFYPMGNGLLATSENMAEVLSINQTTDSLAATPSSPESTSTADIVIYKSKPKNPDYKVKNNILATKRSRPVSMKLVRMRPGLRVVMWMSYQGHIYGDEPVKRCKKHDECVWCNDHEFNQSFCLISKCHQYELDEKQQPRAVLKPSFEHLDQEGGVPFSVVFSCWNSCDNHSRFGKDLSFTIQIVDENEDVVRSMEFSLQCCQNLLRDAFKDRKRKQLVMAENGEEECVTKSVCVGEGGQTPQLSPPSPPPPPLKPSKEDRPIDIVVEGLDEERRDIIERMVHVMGGSTYRIPHLARIRALPSQKNGSIKTTNKTSKKPTIHHKTTKVVTTTCTPSVTTQPPVICNVSTTAPVASINSSAIPVSCDISSVCPVLTTTTTTSSIVSPLMSTITKSVEPPCVPKTELGKDGPMFSKEGSMLVCSKSPVTTKIFFRTTPSGTHVGLPAVTTKPTGTRVARTIPDSISFKGKSDSPQKICVKIESSWS</sequence>
<protein>
    <recommendedName>
        <fullName evidence="5">p53 DNA-binding domain-containing protein</fullName>
    </recommendedName>
</protein>
<keyword evidence="7" id="KW-1185">Reference proteome</keyword>
<name>A0AAE1G342_PETCI</name>
<gene>
    <name evidence="6" type="ORF">Pcinc_011323</name>
</gene>
<evidence type="ECO:0000256" key="4">
    <source>
        <dbReference type="SAM" id="MobiDB-lite"/>
    </source>
</evidence>
<accession>A0AAE1G342</accession>
<evidence type="ECO:0000256" key="2">
    <source>
        <dbReference type="ARBA" id="ARBA00023163"/>
    </source>
</evidence>
<dbReference type="InterPro" id="IPR011615">
    <property type="entry name" value="p53_DNA-bd"/>
</dbReference>
<keyword evidence="2" id="KW-0804">Transcription</keyword>
<dbReference type="InterPro" id="IPR012346">
    <property type="entry name" value="p53/RUNT-type_TF_DNA-bd_sf"/>
</dbReference>
<dbReference type="AlphaFoldDB" id="A0AAE1G342"/>
<keyword evidence="1" id="KW-0805">Transcription regulation</keyword>
<feature type="domain" description="p53 DNA-binding" evidence="5">
    <location>
        <begin position="197"/>
        <end position="340"/>
    </location>
</feature>
<dbReference type="Gene3D" id="2.60.40.720">
    <property type="match status" value="1"/>
</dbReference>
<dbReference type="GO" id="GO:0000976">
    <property type="term" value="F:transcription cis-regulatory region binding"/>
    <property type="evidence" value="ECO:0007669"/>
    <property type="project" value="InterPro"/>
</dbReference>
<evidence type="ECO:0000256" key="3">
    <source>
        <dbReference type="ARBA" id="ARBA00023242"/>
    </source>
</evidence>
<organism evidence="6 7">
    <name type="scientific">Petrolisthes cinctipes</name>
    <name type="common">Flat porcelain crab</name>
    <dbReference type="NCBI Taxonomy" id="88211"/>
    <lineage>
        <taxon>Eukaryota</taxon>
        <taxon>Metazoa</taxon>
        <taxon>Ecdysozoa</taxon>
        <taxon>Arthropoda</taxon>
        <taxon>Crustacea</taxon>
        <taxon>Multicrustacea</taxon>
        <taxon>Malacostraca</taxon>
        <taxon>Eumalacostraca</taxon>
        <taxon>Eucarida</taxon>
        <taxon>Decapoda</taxon>
        <taxon>Pleocyemata</taxon>
        <taxon>Anomura</taxon>
        <taxon>Galatheoidea</taxon>
        <taxon>Porcellanidae</taxon>
        <taxon>Petrolisthes</taxon>
    </lineage>
</organism>
<keyword evidence="3" id="KW-0539">Nucleus</keyword>
<dbReference type="Proteomes" id="UP001286313">
    <property type="component" value="Unassembled WGS sequence"/>
</dbReference>
<dbReference type="EMBL" id="JAWQEG010000885">
    <property type="protein sequence ID" value="KAK3884420.1"/>
    <property type="molecule type" value="Genomic_DNA"/>
</dbReference>
<feature type="compositionally biased region" description="Pro residues" evidence="4">
    <location>
        <begin position="370"/>
        <end position="381"/>
    </location>
</feature>
<evidence type="ECO:0000256" key="1">
    <source>
        <dbReference type="ARBA" id="ARBA00023015"/>
    </source>
</evidence>
<evidence type="ECO:0000313" key="7">
    <source>
        <dbReference type="Proteomes" id="UP001286313"/>
    </source>
</evidence>
<feature type="region of interest" description="Disordered" evidence="4">
    <location>
        <begin position="363"/>
        <end position="387"/>
    </location>
</feature>
<reference evidence="6" key="1">
    <citation type="submission" date="2023-10" db="EMBL/GenBank/DDBJ databases">
        <title>Genome assemblies of two species of porcelain crab, Petrolisthes cinctipes and Petrolisthes manimaculis (Anomura: Porcellanidae).</title>
        <authorList>
            <person name="Angst P."/>
        </authorList>
    </citation>
    <scope>NUCLEOTIDE SEQUENCE</scope>
    <source>
        <strain evidence="6">PB745_01</strain>
        <tissue evidence="6">Gill</tissue>
    </source>
</reference>
<dbReference type="Pfam" id="PF00870">
    <property type="entry name" value="P53"/>
    <property type="match status" value="1"/>
</dbReference>
<dbReference type="GO" id="GO:0003700">
    <property type="term" value="F:DNA-binding transcription factor activity"/>
    <property type="evidence" value="ECO:0007669"/>
    <property type="project" value="InterPro"/>
</dbReference>
<evidence type="ECO:0000259" key="5">
    <source>
        <dbReference type="Pfam" id="PF00870"/>
    </source>
</evidence>